<gene>
    <name evidence="10" type="ORF">BBD42_05200</name>
</gene>
<dbReference type="SUPFAM" id="SSF46689">
    <property type="entry name" value="Homeodomain-like"/>
    <property type="match status" value="2"/>
</dbReference>
<dbReference type="GO" id="GO:0003700">
    <property type="term" value="F:DNA-binding transcription factor activity"/>
    <property type="evidence" value="ECO:0007669"/>
    <property type="project" value="InterPro"/>
</dbReference>
<dbReference type="RefSeq" id="WP_237163377.1">
    <property type="nucleotide sequence ID" value="NZ_CP016808.1"/>
</dbReference>
<dbReference type="PROSITE" id="PS01124">
    <property type="entry name" value="HTH_ARAC_FAMILY_2"/>
    <property type="match status" value="1"/>
</dbReference>
<dbReference type="PANTHER" id="PTHR30532">
    <property type="entry name" value="IRON III DICITRATE-BINDING PERIPLASMIC PROTEIN"/>
    <property type="match status" value="1"/>
</dbReference>
<reference evidence="10" key="1">
    <citation type="submission" date="2016-08" db="EMBL/GenBank/DDBJ databases">
        <title>Complete Genome Seqeunce of Paenibacillus sp. BIHB 4019 from tea rhizoplane.</title>
        <authorList>
            <person name="Thakur R."/>
            <person name="Swarnkar M.K."/>
            <person name="Gulati A."/>
        </authorList>
    </citation>
    <scope>NUCLEOTIDE SEQUENCE [LARGE SCALE GENOMIC DNA]</scope>
    <source>
        <strain evidence="10">BIHB4019</strain>
    </source>
</reference>
<feature type="domain" description="Fe/B12 periplasmic-binding" evidence="9">
    <location>
        <begin position="400"/>
        <end position="652"/>
    </location>
</feature>
<dbReference type="GO" id="GO:1901678">
    <property type="term" value="P:iron coordination entity transport"/>
    <property type="evidence" value="ECO:0007669"/>
    <property type="project" value="UniProtKB-ARBA"/>
</dbReference>
<dbReference type="InterPro" id="IPR002491">
    <property type="entry name" value="ABC_transptr_periplasmic_BD"/>
</dbReference>
<dbReference type="InterPro" id="IPR009057">
    <property type="entry name" value="Homeodomain-like_sf"/>
</dbReference>
<keyword evidence="5" id="KW-0805">Transcription regulation</keyword>
<evidence type="ECO:0000256" key="2">
    <source>
        <dbReference type="ARBA" id="ARBA00008814"/>
    </source>
</evidence>
<dbReference type="AlphaFoldDB" id="A0A1B2DDY0"/>
<evidence type="ECO:0000256" key="7">
    <source>
        <dbReference type="SAM" id="MobiDB-lite"/>
    </source>
</evidence>
<accession>A0A1B2DDY0</accession>
<sequence>MNKVLKLNEHTALWNRASIRLLDIRRVVLGIDEELRAYRVPSSFFLYALRGSAEVELDSAAGGMKRFHVLHGGKGACLDIRPSAEPFEYVLVFYKAVIPLPSRQEILDLLHQHRPFQLQYRLVPHSSLALFSKIEELERSWKKGGELEHFHAKALFYQCVYELLWQLHRDGVQLARADLVSQSIRYMEEQYASAIALDGLADLLECSVGHLVKLFKRETGVSPIQYLTQIRLKHAKELLLNSESTLEEIAIYVGCPDKYYFGRMFKKHIGQSPIRFRTQRGQIEKGVKNPAIGRIFSIGNHSSKLYSGDENYYQHRREGELPMFSHKRLLATMLISLTLFLSACSGAAAPQGAASGNAGNVQASAEQKSPEASPQAEAAGGTRMIKTIKGDIEIPDQAQRVVVDLYLGSFIALDVKPVGTPQKNLENPYYKAELAGVENIGEYESISLEKILELQPDLIVTGNEMAYESFSKIAPTVLVPFGNLKTVHEEIEFFGQVLGKEQEAEAWLANFDKQIAQAREQVAQHVPAEATFSLMEDWGKTVGVFGDNFGRGGQAIYHALDRKLPPKHAAEVMKEQSLEISMEILEEYAGDYIIFTSETHTLEDLKADSIWGTLDAVKNDRVYIWHGDKSWYFDPIATSAQLEELTAWLVKQ</sequence>
<evidence type="ECO:0000259" key="9">
    <source>
        <dbReference type="PROSITE" id="PS50983"/>
    </source>
</evidence>
<dbReference type="GO" id="GO:0030288">
    <property type="term" value="C:outer membrane-bounded periplasmic space"/>
    <property type="evidence" value="ECO:0007669"/>
    <property type="project" value="TreeGrafter"/>
</dbReference>
<dbReference type="InterPro" id="IPR018060">
    <property type="entry name" value="HTH_AraC"/>
</dbReference>
<feature type="region of interest" description="Disordered" evidence="7">
    <location>
        <begin position="355"/>
        <end position="380"/>
    </location>
</feature>
<dbReference type="Gene3D" id="3.40.50.1980">
    <property type="entry name" value="Nitrogenase molybdenum iron protein domain"/>
    <property type="match status" value="2"/>
</dbReference>
<dbReference type="InterPro" id="IPR051313">
    <property type="entry name" value="Bact_iron-sidero_bind"/>
</dbReference>
<feature type="domain" description="HTH araC/xylS-type" evidence="8">
    <location>
        <begin position="181"/>
        <end position="279"/>
    </location>
</feature>
<evidence type="ECO:0000256" key="3">
    <source>
        <dbReference type="ARBA" id="ARBA00022448"/>
    </source>
</evidence>
<dbReference type="Pfam" id="PF12833">
    <property type="entry name" value="HTH_18"/>
    <property type="match status" value="1"/>
</dbReference>
<proteinExistence type="inferred from homology"/>
<name>A0A1B2DDY0_9BACL</name>
<dbReference type="Pfam" id="PF01497">
    <property type="entry name" value="Peripla_BP_2"/>
    <property type="match status" value="1"/>
</dbReference>
<dbReference type="GO" id="GO:0043565">
    <property type="term" value="F:sequence-specific DNA binding"/>
    <property type="evidence" value="ECO:0007669"/>
    <property type="project" value="InterPro"/>
</dbReference>
<keyword evidence="3" id="KW-0813">Transport</keyword>
<evidence type="ECO:0000256" key="6">
    <source>
        <dbReference type="ARBA" id="ARBA00023163"/>
    </source>
</evidence>
<evidence type="ECO:0000256" key="1">
    <source>
        <dbReference type="ARBA" id="ARBA00004196"/>
    </source>
</evidence>
<dbReference type="PANTHER" id="PTHR30532:SF26">
    <property type="entry name" value="IRON(3+)-HYDROXAMATE-BINDING PROTEIN FHUD"/>
    <property type="match status" value="1"/>
</dbReference>
<dbReference type="SUPFAM" id="SSF53807">
    <property type="entry name" value="Helical backbone' metal receptor"/>
    <property type="match status" value="1"/>
</dbReference>
<dbReference type="Gene3D" id="1.10.10.60">
    <property type="entry name" value="Homeodomain-like"/>
    <property type="match status" value="2"/>
</dbReference>
<dbReference type="PROSITE" id="PS50983">
    <property type="entry name" value="FE_B12_PBP"/>
    <property type="match status" value="1"/>
</dbReference>
<feature type="compositionally biased region" description="Polar residues" evidence="7">
    <location>
        <begin position="360"/>
        <end position="372"/>
    </location>
</feature>
<organism evidence="10">
    <name type="scientific">Paenibacillus sp. BIHB 4019</name>
    <dbReference type="NCBI Taxonomy" id="1870819"/>
    <lineage>
        <taxon>Bacteria</taxon>
        <taxon>Bacillati</taxon>
        <taxon>Bacillota</taxon>
        <taxon>Bacilli</taxon>
        <taxon>Bacillales</taxon>
        <taxon>Paenibacillaceae</taxon>
        <taxon>Paenibacillus</taxon>
    </lineage>
</organism>
<dbReference type="EMBL" id="CP016808">
    <property type="protein sequence ID" value="ANY65928.1"/>
    <property type="molecule type" value="Genomic_DNA"/>
</dbReference>
<evidence type="ECO:0000256" key="5">
    <source>
        <dbReference type="ARBA" id="ARBA00023015"/>
    </source>
</evidence>
<keyword evidence="4" id="KW-0732">Signal</keyword>
<evidence type="ECO:0000256" key="4">
    <source>
        <dbReference type="ARBA" id="ARBA00022729"/>
    </source>
</evidence>
<evidence type="ECO:0000313" key="10">
    <source>
        <dbReference type="EMBL" id="ANY65928.1"/>
    </source>
</evidence>
<comment type="subcellular location">
    <subcellularLocation>
        <location evidence="1">Cell envelope</location>
    </subcellularLocation>
</comment>
<protein>
    <submittedName>
        <fullName evidence="10">AraC family transcriptional regulator</fullName>
    </submittedName>
</protein>
<dbReference type="SMART" id="SM00342">
    <property type="entry name" value="HTH_ARAC"/>
    <property type="match status" value="1"/>
</dbReference>
<keyword evidence="6" id="KW-0804">Transcription</keyword>
<evidence type="ECO:0000259" key="8">
    <source>
        <dbReference type="PROSITE" id="PS01124"/>
    </source>
</evidence>
<comment type="similarity">
    <text evidence="2">Belongs to the bacterial solute-binding protein 8 family.</text>
</comment>